<evidence type="ECO:0000259" key="11">
    <source>
        <dbReference type="PROSITE" id="PS51873"/>
    </source>
</evidence>
<gene>
    <name evidence="12" type="ORF">EDS130_LOCUS20046</name>
</gene>
<evidence type="ECO:0000256" key="8">
    <source>
        <dbReference type="ARBA" id="ARBA00022833"/>
    </source>
</evidence>
<protein>
    <recommendedName>
        <fullName evidence="2">RBR-type E3 ubiquitin transferase</fullName>
        <ecNumber evidence="2">2.3.2.31</ecNumber>
    </recommendedName>
</protein>
<dbReference type="EC" id="2.3.2.31" evidence="2"/>
<dbReference type="OrthoDB" id="1431934at2759"/>
<dbReference type="InterPro" id="IPR027417">
    <property type="entry name" value="P-loop_NTPase"/>
</dbReference>
<dbReference type="InterPro" id="IPR044066">
    <property type="entry name" value="TRIAD_supradom"/>
</dbReference>
<evidence type="ECO:0000313" key="12">
    <source>
        <dbReference type="EMBL" id="CAF1102224.1"/>
    </source>
</evidence>
<dbReference type="Proteomes" id="UP000663852">
    <property type="component" value="Unassembled WGS sequence"/>
</dbReference>
<feature type="domain" description="RING-type" evidence="10">
    <location>
        <begin position="43"/>
        <end position="95"/>
    </location>
</feature>
<proteinExistence type="predicted"/>
<keyword evidence="8" id="KW-0862">Zinc</keyword>
<dbReference type="InterPro" id="IPR002867">
    <property type="entry name" value="IBR_dom"/>
</dbReference>
<organism evidence="12 13">
    <name type="scientific">Adineta ricciae</name>
    <name type="common">Rotifer</name>
    <dbReference type="NCBI Taxonomy" id="249248"/>
    <lineage>
        <taxon>Eukaryota</taxon>
        <taxon>Metazoa</taxon>
        <taxon>Spiralia</taxon>
        <taxon>Gnathifera</taxon>
        <taxon>Rotifera</taxon>
        <taxon>Eurotatoria</taxon>
        <taxon>Bdelloidea</taxon>
        <taxon>Adinetida</taxon>
        <taxon>Adinetidae</taxon>
        <taxon>Adineta</taxon>
    </lineage>
</organism>
<evidence type="ECO:0000256" key="6">
    <source>
        <dbReference type="ARBA" id="ARBA00022771"/>
    </source>
</evidence>
<dbReference type="InterPro" id="IPR017907">
    <property type="entry name" value="Znf_RING_CS"/>
</dbReference>
<sequence length="421" mass="48210">MAISQLSPISESFEKLQNPVEVPIPYETQISKKSVAALSERSCTVCLELKPIQEYEVYASTNCSHPTRTICDICMYEYVRNTWNIAIDIQCPECSAPLPHVTVKQILICNDDDALYERFAKLNLDRSLEQHPEFIWCAHGCGSGQLNEGGTMNMTVICTNCQKSTCFKHRSPWHEGMTCEEYDMPRNAGQQHASERWINGNTKACPKCHAHIEKNEGCDHMTCAKCKHEFCWQCLVSYAGSEYYAISLGGQEHWARVIWNKMHIKRTSPLACYGCTGIWMGSYSRSHSKTHEKRENRTKFSLNNSQNQTVMTSNSGAEKSLPNNLLRGIPDFILAAGRLTEAEHNIVKETTDWNVPVFLVRSKAKIDCESWKRRKIEESEVKKNIRKNLNGNEILPTNMYVIDTHHPDLFEYKKFKQALLR</sequence>
<dbReference type="Gene3D" id="1.20.120.1750">
    <property type="match status" value="1"/>
</dbReference>
<dbReference type="Pfam" id="PF01485">
    <property type="entry name" value="IBR"/>
    <property type="match status" value="1"/>
</dbReference>
<evidence type="ECO:0000259" key="10">
    <source>
        <dbReference type="PROSITE" id="PS50089"/>
    </source>
</evidence>
<dbReference type="SMART" id="SM00184">
    <property type="entry name" value="RING"/>
    <property type="match status" value="2"/>
</dbReference>
<dbReference type="PROSITE" id="PS00518">
    <property type="entry name" value="ZF_RING_1"/>
    <property type="match status" value="1"/>
</dbReference>
<evidence type="ECO:0000313" key="13">
    <source>
        <dbReference type="Proteomes" id="UP000663852"/>
    </source>
</evidence>
<keyword evidence="4" id="KW-0479">Metal-binding</keyword>
<evidence type="ECO:0000256" key="7">
    <source>
        <dbReference type="ARBA" id="ARBA00022786"/>
    </source>
</evidence>
<keyword evidence="7" id="KW-0833">Ubl conjugation pathway</keyword>
<dbReference type="PANTHER" id="PTHR11685">
    <property type="entry name" value="RBR FAMILY RING FINGER AND IBR DOMAIN-CONTAINING"/>
    <property type="match status" value="1"/>
</dbReference>
<dbReference type="SMART" id="SM00647">
    <property type="entry name" value="IBR"/>
    <property type="match status" value="2"/>
</dbReference>
<dbReference type="AlphaFoldDB" id="A0A814PDH5"/>
<evidence type="ECO:0000256" key="1">
    <source>
        <dbReference type="ARBA" id="ARBA00001798"/>
    </source>
</evidence>
<dbReference type="InterPro" id="IPR031127">
    <property type="entry name" value="E3_UB_ligase_RBR"/>
</dbReference>
<dbReference type="Gene3D" id="3.40.50.300">
    <property type="entry name" value="P-loop containing nucleotide triphosphate hydrolases"/>
    <property type="match status" value="1"/>
</dbReference>
<evidence type="ECO:0000256" key="4">
    <source>
        <dbReference type="ARBA" id="ARBA00022723"/>
    </source>
</evidence>
<evidence type="ECO:0000256" key="5">
    <source>
        <dbReference type="ARBA" id="ARBA00022737"/>
    </source>
</evidence>
<dbReference type="GO" id="GO:0008270">
    <property type="term" value="F:zinc ion binding"/>
    <property type="evidence" value="ECO:0007669"/>
    <property type="project" value="UniProtKB-KW"/>
</dbReference>
<dbReference type="Pfam" id="PF22191">
    <property type="entry name" value="IBR_1"/>
    <property type="match status" value="1"/>
</dbReference>
<dbReference type="PROSITE" id="PS51873">
    <property type="entry name" value="TRIAD"/>
    <property type="match status" value="1"/>
</dbReference>
<evidence type="ECO:0000256" key="3">
    <source>
        <dbReference type="ARBA" id="ARBA00022679"/>
    </source>
</evidence>
<feature type="domain" description="RING-type" evidence="11">
    <location>
        <begin position="39"/>
        <end position="257"/>
    </location>
</feature>
<reference evidence="12" key="1">
    <citation type="submission" date="2021-02" db="EMBL/GenBank/DDBJ databases">
        <authorList>
            <person name="Nowell W R."/>
        </authorList>
    </citation>
    <scope>NUCLEOTIDE SEQUENCE</scope>
</reference>
<dbReference type="InterPro" id="IPR001841">
    <property type="entry name" value="Znf_RING"/>
</dbReference>
<dbReference type="SUPFAM" id="SSF57850">
    <property type="entry name" value="RING/U-box"/>
    <property type="match status" value="3"/>
</dbReference>
<keyword evidence="6 9" id="KW-0863">Zinc-finger</keyword>
<keyword evidence="3" id="KW-0808">Transferase</keyword>
<dbReference type="GO" id="GO:0016567">
    <property type="term" value="P:protein ubiquitination"/>
    <property type="evidence" value="ECO:0007669"/>
    <property type="project" value="InterPro"/>
</dbReference>
<evidence type="ECO:0000256" key="9">
    <source>
        <dbReference type="PROSITE-ProRule" id="PRU00175"/>
    </source>
</evidence>
<accession>A0A814PDH5</accession>
<name>A0A814PDH5_ADIRI</name>
<comment type="catalytic activity">
    <reaction evidence="1">
        <text>[E2 ubiquitin-conjugating enzyme]-S-ubiquitinyl-L-cysteine + [acceptor protein]-L-lysine = [E2 ubiquitin-conjugating enzyme]-L-cysteine + [acceptor protein]-N(6)-ubiquitinyl-L-lysine.</text>
        <dbReference type="EC" id="2.3.2.31"/>
    </reaction>
</comment>
<dbReference type="EMBL" id="CAJNOJ010000098">
    <property type="protein sequence ID" value="CAF1102224.1"/>
    <property type="molecule type" value="Genomic_DNA"/>
</dbReference>
<dbReference type="PROSITE" id="PS50089">
    <property type="entry name" value="ZF_RING_2"/>
    <property type="match status" value="1"/>
</dbReference>
<dbReference type="Gene3D" id="3.30.40.10">
    <property type="entry name" value="Zinc/RING finger domain, C3HC4 (zinc finger)"/>
    <property type="match status" value="1"/>
</dbReference>
<comment type="caution">
    <text evidence="12">The sequence shown here is derived from an EMBL/GenBank/DDBJ whole genome shotgun (WGS) entry which is preliminary data.</text>
</comment>
<dbReference type="InterPro" id="IPR013083">
    <property type="entry name" value="Znf_RING/FYVE/PHD"/>
</dbReference>
<keyword evidence="5" id="KW-0677">Repeat</keyword>
<evidence type="ECO:0000256" key="2">
    <source>
        <dbReference type="ARBA" id="ARBA00012251"/>
    </source>
</evidence>
<dbReference type="GO" id="GO:0061630">
    <property type="term" value="F:ubiquitin protein ligase activity"/>
    <property type="evidence" value="ECO:0007669"/>
    <property type="project" value="UniProtKB-EC"/>
</dbReference>